<dbReference type="GeneID" id="33324955"/>
<dbReference type="OrthoDB" id="86129at2157"/>
<proteinExistence type="predicted"/>
<gene>
    <name evidence="1" type="ORF">A3L02_09280</name>
</gene>
<dbReference type="KEGG" id="tce:A3L02_09280"/>
<organism evidence="1 2">
    <name type="scientific">Thermococcus celer Vu 13 = JCM 8558</name>
    <dbReference type="NCBI Taxonomy" id="1293037"/>
    <lineage>
        <taxon>Archaea</taxon>
        <taxon>Methanobacteriati</taxon>
        <taxon>Methanobacteriota</taxon>
        <taxon>Thermococci</taxon>
        <taxon>Thermococcales</taxon>
        <taxon>Thermococcaceae</taxon>
        <taxon>Thermococcus</taxon>
    </lineage>
</organism>
<evidence type="ECO:0000313" key="2">
    <source>
        <dbReference type="Proteomes" id="UP000197156"/>
    </source>
</evidence>
<sequence length="274" mass="30832">MTDIEVIFYIEGIGNDEKVLERALKETAENLRKEKNVKIKYVNLEEVMESPEEELLRYSGVIEAGLEGGLAEVVRLTLRYSPAIVEVLRPGKLEVESKELMKILGEVSLFMGKLMEEFGGLAVYPKLDDVPEPRMGYSRNETEEFIVEDRDVLYRFVIEVFGEDEEGIKTTMAKALAIEGCKINKLVVQGKAEDGKFKGLLAAELLSPVETLFQLTAKYAPVAISIMEPEIIDITANELQNTLTDLGGFVNELVTRPLKRRLAEKKNTEFKLNP</sequence>
<dbReference type="EMBL" id="CP014854">
    <property type="protein sequence ID" value="ASI99740.1"/>
    <property type="molecule type" value="Genomic_DNA"/>
</dbReference>
<keyword evidence="2" id="KW-1185">Reference proteome</keyword>
<dbReference type="RefSeq" id="WP_088863656.1">
    <property type="nucleotide sequence ID" value="NZ_CP014854.1"/>
</dbReference>
<dbReference type="Proteomes" id="UP000197156">
    <property type="component" value="Chromosome"/>
</dbReference>
<accession>A0A218P482</accession>
<name>A0A218P482_THECE</name>
<dbReference type="AlphaFoldDB" id="A0A218P482"/>
<reference evidence="1 2" key="1">
    <citation type="submission" date="2016-03" db="EMBL/GenBank/DDBJ databases">
        <title>Complete genome sequence of Thermococcus celer.</title>
        <authorList>
            <person name="Oger P.M."/>
        </authorList>
    </citation>
    <scope>NUCLEOTIDE SEQUENCE [LARGE SCALE GENOMIC DNA]</scope>
    <source>
        <strain evidence="1 2">Vu 13</strain>
    </source>
</reference>
<evidence type="ECO:0000313" key="1">
    <source>
        <dbReference type="EMBL" id="ASI99740.1"/>
    </source>
</evidence>
<protein>
    <submittedName>
        <fullName evidence="1">Uncharacterized protein</fullName>
    </submittedName>
</protein>